<dbReference type="Gene3D" id="2.60.40.1760">
    <property type="entry name" value="glycosyl hydrolase (family 31)"/>
    <property type="match status" value="1"/>
</dbReference>
<dbReference type="InterPro" id="IPR017853">
    <property type="entry name" value="GH"/>
</dbReference>
<keyword evidence="5" id="KW-0472">Membrane</keyword>
<keyword evidence="5" id="KW-1133">Transmembrane helix</keyword>
<evidence type="ECO:0000256" key="1">
    <source>
        <dbReference type="ARBA" id="ARBA00007806"/>
    </source>
</evidence>
<keyword evidence="5" id="KW-0812">Transmembrane</keyword>
<dbReference type="Pfam" id="PF13802">
    <property type="entry name" value="Gal_mutarotas_2"/>
    <property type="match status" value="1"/>
</dbReference>
<reference evidence="10" key="1">
    <citation type="submission" date="2016-10" db="EMBL/GenBank/DDBJ databases">
        <authorList>
            <person name="Benchimol M."/>
            <person name="Almeida L.G."/>
            <person name="Vasconcelos A.T."/>
            <person name="Perreira-Neves A."/>
            <person name="Rosa I.A."/>
            <person name="Tasca T."/>
            <person name="Bogo M.R."/>
            <person name="de Souza W."/>
        </authorList>
    </citation>
    <scope>NUCLEOTIDE SEQUENCE [LARGE SCALE GENOMIC DNA]</scope>
    <source>
        <strain evidence="10">K</strain>
    </source>
</reference>
<keyword evidence="4" id="KW-0378">Hydrolase</keyword>
<evidence type="ECO:0000256" key="4">
    <source>
        <dbReference type="RuleBase" id="RU361185"/>
    </source>
</evidence>
<accession>A0A1J4KC32</accession>
<dbReference type="GO" id="GO:0030246">
    <property type="term" value="F:carbohydrate binding"/>
    <property type="evidence" value="ECO:0007669"/>
    <property type="project" value="InterPro"/>
</dbReference>
<dbReference type="GeneID" id="94837583"/>
<name>A0A1J4KC32_9EUKA</name>
<dbReference type="Proteomes" id="UP000179807">
    <property type="component" value="Unassembled WGS sequence"/>
</dbReference>
<feature type="domain" description="Glycoside hydrolase family 31 TIM barrel" evidence="7">
    <location>
        <begin position="312"/>
        <end position="641"/>
    </location>
</feature>
<evidence type="ECO:0000256" key="5">
    <source>
        <dbReference type="SAM" id="Phobius"/>
    </source>
</evidence>
<dbReference type="Gene3D" id="3.20.20.80">
    <property type="entry name" value="Glycosidases"/>
    <property type="match status" value="2"/>
</dbReference>
<protein>
    <recommendedName>
        <fullName evidence="3">Maltase</fullName>
    </recommendedName>
</protein>
<dbReference type="Gene3D" id="2.60.40.1180">
    <property type="entry name" value="Golgi alpha-mannosidase II"/>
    <property type="match status" value="2"/>
</dbReference>
<dbReference type="InterPro" id="IPR000322">
    <property type="entry name" value="Glyco_hydro_31_TIM"/>
</dbReference>
<proteinExistence type="inferred from homology"/>
<dbReference type="InterPro" id="IPR048395">
    <property type="entry name" value="Glyco_hydro_31_C"/>
</dbReference>
<dbReference type="AlphaFoldDB" id="A0A1J4KC32"/>
<dbReference type="OrthoDB" id="5839090at2759"/>
<feature type="domain" description="Glycoside hydrolase family 31 N-terminal" evidence="8">
    <location>
        <begin position="80"/>
        <end position="267"/>
    </location>
</feature>
<evidence type="ECO:0000313" key="11">
    <source>
        <dbReference type="Proteomes" id="UP000179807"/>
    </source>
</evidence>
<keyword evidence="4" id="KW-0326">Glycosidase</keyword>
<dbReference type="Pfam" id="PF01055">
    <property type="entry name" value="Glyco_hydro_31_2nd"/>
    <property type="match status" value="1"/>
</dbReference>
<evidence type="ECO:0000256" key="6">
    <source>
        <dbReference type="SAM" id="SignalP"/>
    </source>
</evidence>
<comment type="caution">
    <text evidence="10">The sequence shown here is derived from an EMBL/GenBank/DDBJ whole genome shotgun (WGS) entry which is preliminary data.</text>
</comment>
<sequence>MRATFLFHFVKKTAFIMFLLSFFTNYAVSAYVRGCDEMRFCRDNFRKERTWTLDSGSAQVSNKAFTAQLFEDGEDADLQLKITFLLEKTIRVQFLPTNNESFQRFKYSEETIVFDQNSLNTYKKFNYKKYDTRIEISTENRKIEVNFNPFKLHVEDERGSKLDMNGDNLLFFEHHGQKVPSETVEGYTDLIKNGATAVGLDFAFGSEKVRLIGFDEKNDVMNLQDTDEPVRISTMDGYPNYGKVPMVYGHSPDEMIALFWANPSDTFYQVSTTSNHKKIRIVSEGGYLDVFVFCGEFHDIIQDYTGITGRIKMPAMWTLGYHQCKYGYETQDEVEEVMKKLEEIDFPYDSIWIDIDHLKGHAPFVVNFEKFPDIPRMIEKLAKEDRYLVRINDPHLPTWNDHRQYQEAKKYGYFIKNPDNTDFVGECWPGAVSYPDYKNPATQKWWGSQYAYEADIVNNPNGENVYFWNDMNEPSVYNILDGKLPKDCLHYDGMEDRELHNMYALYSNKASFLGLEERAPHDRQFLFSRSFGPGTQRYAFTWSADCWALWDWFRNTLAIQSNVGMEGISLFGHDLGGFSYDTTAELMTRWMQVGAFMYTWYRNHADSFSAHREPYVFPPEDCARMLKVTRMRYQLVPFIYTSVYIIHRTGLPYVQPLFTLWQDVDEYHDNMEEFVLGESILMCPVLYEGATSINLVKPPGEWYAYPTGEKMIAGEIEVDMDSIPLYLRAGKIIPTFSGSGRNMEDTVKFPLTLFVAVDENGRAEGDLYFDDGKTQNYTLGQFIRRRFIYENQTIKMLRWVNEKTTGVDFQLRNNSITKLVVFGESEKAVVKEVNIQLNDVDGLDTFKDGTEEKEKDKMMIYIIIAVVMCVVLIVVSVVVIVKSKKENQNNNVSYETIN</sequence>
<dbReference type="InterPro" id="IPR025887">
    <property type="entry name" value="Glyco_hydro_31_N_dom"/>
</dbReference>
<evidence type="ECO:0000259" key="9">
    <source>
        <dbReference type="Pfam" id="PF21365"/>
    </source>
</evidence>
<dbReference type="SUPFAM" id="SSF51011">
    <property type="entry name" value="Glycosyl hydrolase domain"/>
    <property type="match status" value="1"/>
</dbReference>
<organism evidence="10 11">
    <name type="scientific">Tritrichomonas foetus</name>
    <dbReference type="NCBI Taxonomy" id="1144522"/>
    <lineage>
        <taxon>Eukaryota</taxon>
        <taxon>Metamonada</taxon>
        <taxon>Parabasalia</taxon>
        <taxon>Tritrichomonadida</taxon>
        <taxon>Tritrichomonadidae</taxon>
        <taxon>Tritrichomonas</taxon>
    </lineage>
</organism>
<dbReference type="EMBL" id="MLAK01000665">
    <property type="protein sequence ID" value="OHT08530.1"/>
    <property type="molecule type" value="Genomic_DNA"/>
</dbReference>
<feature type="domain" description="Glycosyl hydrolase family 31 C-terminal" evidence="9">
    <location>
        <begin position="650"/>
        <end position="733"/>
    </location>
</feature>
<dbReference type="InterPro" id="IPR013780">
    <property type="entry name" value="Glyco_hydro_b"/>
</dbReference>
<gene>
    <name evidence="10" type="primary">GANAB</name>
    <name evidence="10" type="ORF">TRFO_22965</name>
</gene>
<dbReference type="GO" id="GO:0005975">
    <property type="term" value="P:carbohydrate metabolic process"/>
    <property type="evidence" value="ECO:0007669"/>
    <property type="project" value="InterPro"/>
</dbReference>
<evidence type="ECO:0000256" key="2">
    <source>
        <dbReference type="ARBA" id="ARBA00023180"/>
    </source>
</evidence>
<dbReference type="VEuPathDB" id="TrichDB:TRFO_22965"/>
<feature type="chain" id="PRO_5012678629" description="Maltase" evidence="6">
    <location>
        <begin position="30"/>
        <end position="898"/>
    </location>
</feature>
<evidence type="ECO:0000256" key="3">
    <source>
        <dbReference type="ARBA" id="ARBA00041343"/>
    </source>
</evidence>
<dbReference type="RefSeq" id="XP_068361666.1">
    <property type="nucleotide sequence ID" value="XM_068502879.1"/>
</dbReference>
<dbReference type="SUPFAM" id="SSF74650">
    <property type="entry name" value="Galactose mutarotase-like"/>
    <property type="match status" value="1"/>
</dbReference>
<keyword evidence="6" id="KW-0732">Signal</keyword>
<dbReference type="GO" id="GO:0004553">
    <property type="term" value="F:hydrolase activity, hydrolyzing O-glycosyl compounds"/>
    <property type="evidence" value="ECO:0007669"/>
    <property type="project" value="InterPro"/>
</dbReference>
<comment type="similarity">
    <text evidence="1 4">Belongs to the glycosyl hydrolase 31 family.</text>
</comment>
<evidence type="ECO:0000313" key="10">
    <source>
        <dbReference type="EMBL" id="OHT08530.1"/>
    </source>
</evidence>
<feature type="transmembrane region" description="Helical" evidence="5">
    <location>
        <begin position="858"/>
        <end position="881"/>
    </location>
</feature>
<evidence type="ECO:0000259" key="7">
    <source>
        <dbReference type="Pfam" id="PF01055"/>
    </source>
</evidence>
<dbReference type="SUPFAM" id="SSF51445">
    <property type="entry name" value="(Trans)glycosidases"/>
    <property type="match status" value="1"/>
</dbReference>
<dbReference type="CDD" id="cd14752">
    <property type="entry name" value="GH31_N"/>
    <property type="match status" value="1"/>
</dbReference>
<keyword evidence="11" id="KW-1185">Reference proteome</keyword>
<evidence type="ECO:0000259" key="8">
    <source>
        <dbReference type="Pfam" id="PF13802"/>
    </source>
</evidence>
<feature type="signal peptide" evidence="6">
    <location>
        <begin position="1"/>
        <end position="29"/>
    </location>
</feature>
<dbReference type="PANTHER" id="PTHR22762">
    <property type="entry name" value="ALPHA-GLUCOSIDASE"/>
    <property type="match status" value="1"/>
</dbReference>
<dbReference type="Pfam" id="PF21365">
    <property type="entry name" value="Glyco_hydro_31_3rd"/>
    <property type="match status" value="1"/>
</dbReference>
<dbReference type="InterPro" id="IPR011013">
    <property type="entry name" value="Gal_mutarotase_sf_dom"/>
</dbReference>
<dbReference type="PANTHER" id="PTHR22762:SF133">
    <property type="entry name" value="P-TYPE DOMAIN-CONTAINING PROTEIN"/>
    <property type="match status" value="1"/>
</dbReference>
<keyword evidence="2" id="KW-0325">Glycoprotein</keyword>